<gene>
    <name evidence="2" type="ORF">OJ253_1189</name>
</gene>
<dbReference type="PANTHER" id="PTHR22734">
    <property type="entry name" value="U3 SMALL NUCLEOLAR RIBONUCLEOPROTEIN PROTEIN IMP4"/>
    <property type="match status" value="1"/>
</dbReference>
<dbReference type="InterPro" id="IPR007109">
    <property type="entry name" value="Brix"/>
</dbReference>
<dbReference type="GO" id="GO:0034457">
    <property type="term" value="C:Mpp10 complex"/>
    <property type="evidence" value="ECO:0007669"/>
    <property type="project" value="UniProtKB-ARBA"/>
</dbReference>
<dbReference type="OrthoDB" id="10253204at2759"/>
<dbReference type="GO" id="GO:0006364">
    <property type="term" value="P:rRNA processing"/>
    <property type="evidence" value="ECO:0007669"/>
    <property type="project" value="InterPro"/>
</dbReference>
<organism evidence="2">
    <name type="scientific">Cryptosporidium canis</name>
    <dbReference type="NCBI Taxonomy" id="195482"/>
    <lineage>
        <taxon>Eukaryota</taxon>
        <taxon>Sar</taxon>
        <taxon>Alveolata</taxon>
        <taxon>Apicomplexa</taxon>
        <taxon>Conoidasida</taxon>
        <taxon>Coccidia</taxon>
        <taxon>Eucoccidiorida</taxon>
        <taxon>Eimeriorina</taxon>
        <taxon>Cryptosporidiidae</taxon>
        <taxon>Cryptosporidium</taxon>
    </lineage>
</organism>
<evidence type="ECO:0000313" key="2">
    <source>
        <dbReference type="EMBL" id="KAJ1610312.1"/>
    </source>
</evidence>
<sequence length="288" mass="33183">MFRRNARQRKEYISRKGLEQIEKNRLERGIRIKEALDEGKQIPTELKGISDNLVANIDLIDTYVDPNHIVDDEYSLSGLYQPKVLITTSRSPSSRLLQFVKELNLIIPNSFRINRGGYVLKDFGDLCRSNGASDLVIVHEHRGEPDSLIISHFPHGPTAYFALNDVVLRHDLPIKPSTVSQSDPHLIFHNFNSALGSRVSNILKNLFPKSKNSSQRAISFVNINDNILFRHYSWVKNIHDKSEDIKLNEIGPRFMLKLYKIELGTLEMRNLSIEWVHRPFFNKKKASL</sequence>
<protein>
    <submittedName>
        <fullName evidence="2">IMP4 U3 small nucleolar ribonucleoprotein</fullName>
    </submittedName>
</protein>
<keyword evidence="2" id="KW-0687">Ribonucleoprotein</keyword>
<dbReference type="FunFam" id="3.40.50.10480:FF:000001">
    <property type="entry name" value="IMP4, U3 small nucleolar ribonucleoprotein"/>
    <property type="match status" value="1"/>
</dbReference>
<accession>A0A9D5DP07</accession>
<dbReference type="Pfam" id="PF04427">
    <property type="entry name" value="Brix"/>
    <property type="match status" value="1"/>
</dbReference>
<dbReference type="GO" id="GO:0042134">
    <property type="term" value="F:rRNA primary transcript binding"/>
    <property type="evidence" value="ECO:0007669"/>
    <property type="project" value="InterPro"/>
</dbReference>
<dbReference type="GO" id="GO:0042274">
    <property type="term" value="P:ribosomal small subunit biogenesis"/>
    <property type="evidence" value="ECO:0007669"/>
    <property type="project" value="UniProtKB-ARBA"/>
</dbReference>
<proteinExistence type="predicted"/>
<dbReference type="EMBL" id="JAPCXC010000025">
    <property type="protein sequence ID" value="KAJ1610312.1"/>
    <property type="molecule type" value="Genomic_DNA"/>
</dbReference>
<dbReference type="SUPFAM" id="SSF52954">
    <property type="entry name" value="Class II aaRS ABD-related"/>
    <property type="match status" value="1"/>
</dbReference>
<dbReference type="GO" id="GO:0032040">
    <property type="term" value="C:small-subunit processome"/>
    <property type="evidence" value="ECO:0007669"/>
    <property type="project" value="TreeGrafter"/>
</dbReference>
<feature type="domain" description="Brix" evidence="1">
    <location>
        <begin position="82"/>
        <end position="267"/>
    </location>
</feature>
<dbReference type="PROSITE" id="PS50833">
    <property type="entry name" value="BRIX"/>
    <property type="match status" value="1"/>
</dbReference>
<name>A0A9D5DP07_9CRYT</name>
<dbReference type="GO" id="GO:0030515">
    <property type="term" value="F:snoRNA binding"/>
    <property type="evidence" value="ECO:0007669"/>
    <property type="project" value="TreeGrafter"/>
</dbReference>
<dbReference type="GO" id="GO:0005654">
    <property type="term" value="C:nucleoplasm"/>
    <property type="evidence" value="ECO:0007669"/>
    <property type="project" value="UniProtKB-ARBA"/>
</dbReference>
<dbReference type="PANTHER" id="PTHR22734:SF2">
    <property type="entry name" value="U3 SMALL NUCLEOLAR RIBONUCLEOPROTEIN PROTEIN IMP4"/>
    <property type="match status" value="1"/>
</dbReference>
<dbReference type="InterPro" id="IPR044281">
    <property type="entry name" value="IMP4/RPF1"/>
</dbReference>
<evidence type="ECO:0000259" key="1">
    <source>
        <dbReference type="PROSITE" id="PS50833"/>
    </source>
</evidence>
<dbReference type="AlphaFoldDB" id="A0A9D5DP07"/>
<dbReference type="Gene3D" id="3.40.50.10480">
    <property type="entry name" value="Probable brix-domain ribosomal biogenesis protein"/>
    <property type="match status" value="1"/>
</dbReference>
<comment type="caution">
    <text evidence="2">The sequence shown here is derived from an EMBL/GenBank/DDBJ whole genome shotgun (WGS) entry which is preliminary data.</text>
</comment>
<dbReference type="Proteomes" id="UP001067231">
    <property type="component" value="Unassembled WGS sequence"/>
</dbReference>
<reference evidence="2" key="1">
    <citation type="submission" date="2022-10" db="EMBL/GenBank/DDBJ databases">
        <title>Adaptive evolution leads to modifications in subtelomeric GC content in a zoonotic Cryptosporidium species.</title>
        <authorList>
            <person name="Li J."/>
            <person name="Feng Y."/>
            <person name="Xiao L."/>
        </authorList>
    </citation>
    <scope>NUCLEOTIDE SEQUENCE</scope>
    <source>
        <strain evidence="2">33844</strain>
    </source>
</reference>
<dbReference type="SMART" id="SM00879">
    <property type="entry name" value="Brix"/>
    <property type="match status" value="1"/>
</dbReference>